<dbReference type="VEuPathDB" id="FungiDB:MAN_05860"/>
<organism evidence="2 3">
    <name type="scientific">Metarhizium anisopliae (strain ARSEF 549)</name>
    <dbReference type="NCBI Taxonomy" id="3151832"/>
    <lineage>
        <taxon>Eukaryota</taxon>
        <taxon>Fungi</taxon>
        <taxon>Dikarya</taxon>
        <taxon>Ascomycota</taxon>
        <taxon>Pezizomycotina</taxon>
        <taxon>Sordariomycetes</taxon>
        <taxon>Hypocreomycetidae</taxon>
        <taxon>Hypocreales</taxon>
        <taxon>Clavicipitaceae</taxon>
        <taxon>Metarhizium</taxon>
    </lineage>
</organism>
<feature type="region of interest" description="Disordered" evidence="1">
    <location>
        <begin position="526"/>
        <end position="642"/>
    </location>
</feature>
<protein>
    <submittedName>
        <fullName evidence="2">Uncharacterized protein</fullName>
    </submittedName>
</protein>
<feature type="compositionally biased region" description="Polar residues" evidence="1">
    <location>
        <begin position="170"/>
        <end position="180"/>
    </location>
</feature>
<feature type="compositionally biased region" description="Polar residues" evidence="1">
    <location>
        <begin position="276"/>
        <end position="295"/>
    </location>
</feature>
<dbReference type="EMBL" id="AZNF01000007">
    <property type="protein sequence ID" value="KID64849.1"/>
    <property type="molecule type" value="Genomic_DNA"/>
</dbReference>
<feature type="compositionally biased region" description="Polar residues" evidence="1">
    <location>
        <begin position="408"/>
        <end position="418"/>
    </location>
</feature>
<evidence type="ECO:0000256" key="1">
    <source>
        <dbReference type="SAM" id="MobiDB-lite"/>
    </source>
</evidence>
<evidence type="ECO:0000313" key="3">
    <source>
        <dbReference type="Proteomes" id="UP000031186"/>
    </source>
</evidence>
<keyword evidence="3" id="KW-1185">Reference proteome</keyword>
<dbReference type="OrthoDB" id="3600083at2759"/>
<feature type="region of interest" description="Disordered" evidence="1">
    <location>
        <begin position="678"/>
        <end position="717"/>
    </location>
</feature>
<feature type="compositionally biased region" description="Basic and acidic residues" evidence="1">
    <location>
        <begin position="11"/>
        <end position="24"/>
    </location>
</feature>
<name>A0A0B4G8X6_METAF</name>
<feature type="compositionally biased region" description="Polar residues" evidence="1">
    <location>
        <begin position="305"/>
        <end position="330"/>
    </location>
</feature>
<feature type="non-terminal residue" evidence="2">
    <location>
        <position position="1"/>
    </location>
</feature>
<reference evidence="2 3" key="1">
    <citation type="journal article" date="2014" name="Proc. Natl. Acad. Sci. U.S.A.">
        <title>Trajectory and genomic determinants of fungal-pathogen speciation and host adaptation.</title>
        <authorList>
            <person name="Hu X."/>
            <person name="Xiao G."/>
            <person name="Zheng P."/>
            <person name="Shang Y."/>
            <person name="Su Y."/>
            <person name="Zhang X."/>
            <person name="Liu X."/>
            <person name="Zhan S."/>
            <person name="St Leger R.J."/>
            <person name="Wang C."/>
        </authorList>
    </citation>
    <scope>NUCLEOTIDE SEQUENCE [LARGE SCALE GENOMIC DNA]</scope>
    <source>
        <strain evidence="2 3">ARSEF 549</strain>
    </source>
</reference>
<feature type="compositionally biased region" description="Basic and acidic residues" evidence="1">
    <location>
        <begin position="56"/>
        <end position="70"/>
    </location>
</feature>
<feature type="compositionally biased region" description="Acidic residues" evidence="1">
    <location>
        <begin position="444"/>
        <end position="455"/>
    </location>
</feature>
<dbReference type="HOGENOM" id="CLU_423933_0_0_1"/>
<feature type="compositionally biased region" description="Basic and acidic residues" evidence="1">
    <location>
        <begin position="456"/>
        <end position="476"/>
    </location>
</feature>
<feature type="region of interest" description="Disordered" evidence="1">
    <location>
        <begin position="1"/>
        <end position="130"/>
    </location>
</feature>
<sequence>MSQVKNLRAMFENKGDTSPPDRGRSPGITPSGHIGNASSNGSPRPLSKVRTNFVAIEKDGRMGLRRDHSGESSLSRRRMSTETADTEFNSNYLENPNTVPSDDVSKASRRNIASETIPESPRTMSHEQAGVSVDAGSQLEKAHMEVKMKLASPPHLQSEERGTGSAGNAGLNSVSATNRSHGIKLNGHLSAQAKMMTTGPTKDFSATSAARPESRANNRGLKISTLSADKTQKAHTGATSSTKARTVPSGVVAKSQPVKTKSQNDAGFIKPKPKSPTKQVQMPSSLTAPTASSVSKVHVPRRPLSRQSGTQNNPAQPSIRPNMSNSTASHSFIKGQVSSSSRSRPSLGPPPNKQAQVTASNKKQSNVDEGFLARMMRPTQSSSSKATDKAPVTPPKRTAQRPVGGENGNQALLRSASSRGLHGKRIPVPASLQSTSAPLAGPTDEPDPPESEEECNELHIDTNNRSEIANADKEARSPPNPATKYTIEEKGVSAIPEGPKRSEVLITGSTCNTNSARNDLVQNSQLREKAGDSMASVAAGPTPLVERMEASSSVGSDEIASKDKRPGAIEEVDDAAPEATSKQQNCKADLVSETKEIPQGPAGDSLANEESVTAEGHESSDPVEMDLAAQHTPETCTSPFDVNQPYEQSIQQVIQSTRNHLVPEINSPSPLEIIQTDLGGDKPDGIPKMEAVSDEQKQPTVQGHEGTAEVALETEHA</sequence>
<feature type="compositionally biased region" description="Polar residues" evidence="1">
    <location>
        <begin position="81"/>
        <end position="100"/>
    </location>
</feature>
<feature type="region of interest" description="Disordered" evidence="1">
    <location>
        <begin position="150"/>
        <end position="484"/>
    </location>
</feature>
<evidence type="ECO:0000313" key="2">
    <source>
        <dbReference type="EMBL" id="KID64849.1"/>
    </source>
</evidence>
<dbReference type="Proteomes" id="UP000031186">
    <property type="component" value="Unassembled WGS sequence"/>
</dbReference>
<comment type="caution">
    <text evidence="2">The sequence shown here is derived from an EMBL/GenBank/DDBJ whole genome shotgun (WGS) entry which is preliminary data.</text>
</comment>
<feature type="compositionally biased region" description="Polar residues" evidence="1">
    <location>
        <begin position="353"/>
        <end position="364"/>
    </location>
</feature>
<gene>
    <name evidence="2" type="ORF">MAN_05860</name>
</gene>
<accession>A0A0B4G8X6</accession>
<proteinExistence type="predicted"/>
<dbReference type="AlphaFoldDB" id="A0A0B4G8X6"/>
<feature type="compositionally biased region" description="Polar residues" evidence="1">
    <location>
        <begin position="632"/>
        <end position="642"/>
    </location>
</feature>
<feature type="compositionally biased region" description="Basic and acidic residues" evidence="1">
    <location>
        <begin position="559"/>
        <end position="568"/>
    </location>
</feature>
<feature type="compositionally biased region" description="Polar residues" evidence="1">
    <location>
        <begin position="198"/>
        <end position="208"/>
    </location>
</feature>